<dbReference type="AlphaFoldDB" id="D8LPX6"/>
<dbReference type="EMBL" id="FN648774">
    <property type="protein sequence ID" value="CBN74868.1"/>
    <property type="molecule type" value="Genomic_DNA"/>
</dbReference>
<organism evidence="2 3">
    <name type="scientific">Ectocarpus siliculosus</name>
    <name type="common">Brown alga</name>
    <name type="synonym">Conferva siliculosa</name>
    <dbReference type="NCBI Taxonomy" id="2880"/>
    <lineage>
        <taxon>Eukaryota</taxon>
        <taxon>Sar</taxon>
        <taxon>Stramenopiles</taxon>
        <taxon>Ochrophyta</taxon>
        <taxon>PX clade</taxon>
        <taxon>Phaeophyceae</taxon>
        <taxon>Ectocarpales</taxon>
        <taxon>Ectocarpaceae</taxon>
        <taxon>Ectocarpus</taxon>
    </lineage>
</organism>
<evidence type="ECO:0000259" key="1">
    <source>
        <dbReference type="PROSITE" id="PS51840"/>
    </source>
</evidence>
<dbReference type="PROSITE" id="PS51840">
    <property type="entry name" value="C2_NT"/>
    <property type="match status" value="1"/>
</dbReference>
<reference evidence="2 3" key="1">
    <citation type="journal article" date="2010" name="Nature">
        <title>The Ectocarpus genome and the independent evolution of multicellularity in brown algae.</title>
        <authorList>
            <person name="Cock J.M."/>
            <person name="Sterck L."/>
            <person name="Rouze P."/>
            <person name="Scornet D."/>
            <person name="Allen A.E."/>
            <person name="Amoutzias G."/>
            <person name="Anthouard V."/>
            <person name="Artiguenave F."/>
            <person name="Aury J.M."/>
            <person name="Badger J.H."/>
            <person name="Beszteri B."/>
            <person name="Billiau K."/>
            <person name="Bonnet E."/>
            <person name="Bothwell J.H."/>
            <person name="Bowler C."/>
            <person name="Boyen C."/>
            <person name="Brownlee C."/>
            <person name="Carrano C.J."/>
            <person name="Charrier B."/>
            <person name="Cho G.Y."/>
            <person name="Coelho S.M."/>
            <person name="Collen J."/>
            <person name="Corre E."/>
            <person name="Da Silva C."/>
            <person name="Delage L."/>
            <person name="Delaroque N."/>
            <person name="Dittami S.M."/>
            <person name="Doulbeau S."/>
            <person name="Elias M."/>
            <person name="Farnham G."/>
            <person name="Gachon C.M."/>
            <person name="Gschloessl B."/>
            <person name="Heesch S."/>
            <person name="Jabbari K."/>
            <person name="Jubin C."/>
            <person name="Kawai H."/>
            <person name="Kimura K."/>
            <person name="Kloareg B."/>
            <person name="Kupper F.C."/>
            <person name="Lang D."/>
            <person name="Le Bail A."/>
            <person name="Leblanc C."/>
            <person name="Lerouge P."/>
            <person name="Lohr M."/>
            <person name="Lopez P.J."/>
            <person name="Martens C."/>
            <person name="Maumus F."/>
            <person name="Michel G."/>
            <person name="Miranda-Saavedra D."/>
            <person name="Morales J."/>
            <person name="Moreau H."/>
            <person name="Motomura T."/>
            <person name="Nagasato C."/>
            <person name="Napoli C.A."/>
            <person name="Nelson D.R."/>
            <person name="Nyvall-Collen P."/>
            <person name="Peters A.F."/>
            <person name="Pommier C."/>
            <person name="Potin P."/>
            <person name="Poulain J."/>
            <person name="Quesneville H."/>
            <person name="Read B."/>
            <person name="Rensing S.A."/>
            <person name="Ritter A."/>
            <person name="Rousvoal S."/>
            <person name="Samanta M."/>
            <person name="Samson G."/>
            <person name="Schroeder D.C."/>
            <person name="Segurens B."/>
            <person name="Strittmatter M."/>
            <person name="Tonon T."/>
            <person name="Tregear J.W."/>
            <person name="Valentin K."/>
            <person name="von Dassow P."/>
            <person name="Yamagishi T."/>
            <person name="Van de Peer Y."/>
            <person name="Wincker P."/>
        </authorList>
    </citation>
    <scope>NUCLEOTIDE SEQUENCE [LARGE SCALE GENOMIC DNA]</scope>
    <source>
        <strain evidence="3">Ec32 / CCAP1310/4</strain>
    </source>
</reference>
<dbReference type="InterPro" id="IPR019448">
    <property type="entry name" value="NT-C2"/>
</dbReference>
<evidence type="ECO:0000313" key="2">
    <source>
        <dbReference type="EMBL" id="CBN74868.1"/>
    </source>
</evidence>
<keyword evidence="3" id="KW-1185">Reference proteome</keyword>
<dbReference type="EMBL" id="FN649735">
    <property type="protein sequence ID" value="CBN74868.1"/>
    <property type="molecule type" value="Genomic_DNA"/>
</dbReference>
<feature type="domain" description="C2 NT-type" evidence="1">
    <location>
        <begin position="1"/>
        <end position="85"/>
    </location>
</feature>
<dbReference type="Proteomes" id="UP000002630">
    <property type="component" value="Linkage Group LG10"/>
</dbReference>
<evidence type="ECO:0000313" key="3">
    <source>
        <dbReference type="Proteomes" id="UP000002630"/>
    </source>
</evidence>
<dbReference type="InParanoid" id="D8LPX6"/>
<sequence>MFFMLLVPLQSSGLPPKVVSTARSEWEQTMQVVITLFLDKRSGRFQDKEYKLRLVQAEEGCTIIMAPALATFTLDASLYAHLGAG</sequence>
<proteinExistence type="predicted"/>
<name>D8LPX6_ECTSI</name>
<gene>
    <name evidence="2" type="ORF">Esi_0056_0038</name>
</gene>
<protein>
    <recommendedName>
        <fullName evidence="1">C2 NT-type domain-containing protein</fullName>
    </recommendedName>
</protein>
<accession>D8LPX6</accession>